<dbReference type="OrthoDB" id="9797643at2"/>
<dbReference type="KEGG" id="abat:CFX1CAM_0658"/>
<gene>
    <name evidence="3" type="ORF">CFX1CAM_0658</name>
</gene>
<organism evidence="3 4">
    <name type="scientific">Candidatus Brevifilum fermentans</name>
    <dbReference type="NCBI Taxonomy" id="1986204"/>
    <lineage>
        <taxon>Bacteria</taxon>
        <taxon>Bacillati</taxon>
        <taxon>Chloroflexota</taxon>
        <taxon>Anaerolineae</taxon>
        <taxon>Anaerolineales</taxon>
        <taxon>Anaerolineaceae</taxon>
        <taxon>Candidatus Brevifilum</taxon>
    </lineage>
</organism>
<accession>A0A1Y6K230</accession>
<feature type="domain" description="DUF2089" evidence="2">
    <location>
        <begin position="8"/>
        <end position="35"/>
    </location>
</feature>
<dbReference type="AlphaFoldDB" id="A0A1Y6K230"/>
<evidence type="ECO:0000313" key="3">
    <source>
        <dbReference type="EMBL" id="SMX53723.1"/>
    </source>
</evidence>
<name>A0A1Y6K230_9CHLR</name>
<proteinExistence type="predicted"/>
<dbReference type="Proteomes" id="UP000195514">
    <property type="component" value="Chromosome I"/>
</dbReference>
<reference evidence="4" key="1">
    <citation type="submission" date="2017-05" db="EMBL/GenBank/DDBJ databases">
        <authorList>
            <person name="Kirkegaard R."/>
            <person name="Mcilroy J S."/>
        </authorList>
    </citation>
    <scope>NUCLEOTIDE SEQUENCE [LARGE SCALE GENOMIC DNA]</scope>
</reference>
<dbReference type="EMBL" id="LT859958">
    <property type="protein sequence ID" value="SMX53723.1"/>
    <property type="molecule type" value="Genomic_DNA"/>
</dbReference>
<evidence type="ECO:0000313" key="4">
    <source>
        <dbReference type="Proteomes" id="UP000195514"/>
    </source>
</evidence>
<keyword evidence="4" id="KW-1185">Reference proteome</keyword>
<dbReference type="Pfam" id="PF09862">
    <property type="entry name" value="DUF2089"/>
    <property type="match status" value="1"/>
</dbReference>
<evidence type="ECO:0000259" key="2">
    <source>
        <dbReference type="Pfam" id="PF22747"/>
    </source>
</evidence>
<sequence length="134" mass="15556">MQKMPEQCPLCKSDILVTRFYCPRCDTAVEGHFQPYAGPFADLTEEQINFILTFVRCEGRFNRMEEELNLSYPTLRNRLYDIIRALGYEPGKDDEPSLSPEDRRRILDDLERGKITPLQAQQLLQGLEVESKKG</sequence>
<evidence type="ECO:0008006" key="5">
    <source>
        <dbReference type="Google" id="ProtNLM"/>
    </source>
</evidence>
<evidence type="ECO:0000259" key="1">
    <source>
        <dbReference type="Pfam" id="PF09862"/>
    </source>
</evidence>
<dbReference type="RefSeq" id="WP_087861646.1">
    <property type="nucleotide sequence ID" value="NZ_LT859958.1"/>
</dbReference>
<protein>
    <recommendedName>
        <fullName evidence="5">DUF2089 domain-containing protein</fullName>
    </recommendedName>
</protein>
<dbReference type="InterPro" id="IPR053957">
    <property type="entry name" value="DUF2089_Zn_ribbon"/>
</dbReference>
<dbReference type="Pfam" id="PF22747">
    <property type="entry name" value="Zn_ribbon_DUF2089"/>
    <property type="match status" value="1"/>
</dbReference>
<feature type="domain" description="DUF2089" evidence="1">
    <location>
        <begin position="43"/>
        <end position="89"/>
    </location>
</feature>
<dbReference type="InterPro" id="IPR018658">
    <property type="entry name" value="DUF2089"/>
</dbReference>